<sequence>MIIKKVDLFTVEPADRPLNSGHVIISSERPIDQLSDKELVELAKLIQELVGKMKRAYNPEGYNIVLWDNRIEMWPRWCGDISFNAFYGLKTTPQTAQMILETYK</sequence>
<keyword evidence="1" id="KW-0378">Hydrolase</keyword>
<gene>
    <name evidence="1" type="ordered locus">TTX_1483</name>
</gene>
<evidence type="ECO:0000313" key="1">
    <source>
        <dbReference type="EMBL" id="CCC82113.1"/>
    </source>
</evidence>
<evidence type="ECO:0000313" key="2">
    <source>
        <dbReference type="Proteomes" id="UP000002654"/>
    </source>
</evidence>
<dbReference type="InterPro" id="IPR036265">
    <property type="entry name" value="HIT-like_sf"/>
</dbReference>
<dbReference type="PaxDb" id="768679-TTX_1483"/>
<accession>G4RKL8</accession>
<name>G4RKL8_THETK</name>
<reference evidence="1 2" key="1">
    <citation type="journal article" date="2011" name="PLoS ONE">
        <title>The complete genome sequence of Thermoproteus tenax: a physiologically versatile member of the Crenarchaeota.</title>
        <authorList>
            <person name="Siebers B."/>
            <person name="Zaparty M."/>
            <person name="Raddatz G."/>
            <person name="Tjaden B."/>
            <person name="Albers S.V."/>
            <person name="Bell S.D."/>
            <person name="Blombach F."/>
            <person name="Kletzin A."/>
            <person name="Kyrpides N."/>
            <person name="Lanz C."/>
            <person name="Plagens A."/>
            <person name="Rampp M."/>
            <person name="Rosinus A."/>
            <person name="von Jan M."/>
            <person name="Makarova K.S."/>
            <person name="Klenk H.P."/>
            <person name="Schuster S.C."/>
            <person name="Hensel R."/>
        </authorList>
    </citation>
    <scope>NUCLEOTIDE SEQUENCE [LARGE SCALE GENOMIC DNA]</scope>
    <source>
        <strain evidence="2">ATCC 35583 / DSM 2078 / JCM 9277 / NBRC 100435 / Kra 1</strain>
    </source>
</reference>
<dbReference type="HOGENOM" id="CLU_177476_0_0_2"/>
<dbReference type="GO" id="GO:0016787">
    <property type="term" value="F:hydrolase activity"/>
    <property type="evidence" value="ECO:0007669"/>
    <property type="project" value="UniProtKB-KW"/>
</dbReference>
<dbReference type="AlphaFoldDB" id="G4RKL8"/>
<dbReference type="KEGG" id="ttn:TTX_1483"/>
<dbReference type="OrthoDB" id="26806at2157"/>
<dbReference type="SUPFAM" id="SSF54197">
    <property type="entry name" value="HIT-like"/>
    <property type="match status" value="1"/>
</dbReference>
<proteinExistence type="predicted"/>
<dbReference type="GeneID" id="11262365"/>
<dbReference type="Proteomes" id="UP000002654">
    <property type="component" value="Chromosome"/>
</dbReference>
<dbReference type="EMBL" id="FN869859">
    <property type="protein sequence ID" value="CCC82113.1"/>
    <property type="molecule type" value="Genomic_DNA"/>
</dbReference>
<organism evidence="1 2">
    <name type="scientific">Thermoproteus tenax (strain ATCC 35583 / DSM 2078 / JCM 9277 / NBRC 100435 / Kra 1)</name>
    <dbReference type="NCBI Taxonomy" id="768679"/>
    <lineage>
        <taxon>Archaea</taxon>
        <taxon>Thermoproteota</taxon>
        <taxon>Thermoprotei</taxon>
        <taxon>Thermoproteales</taxon>
        <taxon>Thermoproteaceae</taxon>
        <taxon>Thermoproteus</taxon>
    </lineage>
</organism>
<keyword evidence="2" id="KW-1185">Reference proteome</keyword>
<dbReference type="PATRIC" id="fig|768679.9.peg.1504"/>
<dbReference type="Gene3D" id="3.30.428.10">
    <property type="entry name" value="HIT-like"/>
    <property type="match status" value="1"/>
</dbReference>
<dbReference type="eggNOG" id="arCOG00419">
    <property type="taxonomic scope" value="Archaea"/>
</dbReference>
<dbReference type="STRING" id="768679.TTX_1483"/>
<protein>
    <submittedName>
        <fullName evidence="1">HIT family hydrolase</fullName>
    </submittedName>
</protein>
<dbReference type="RefSeq" id="WP_014127367.1">
    <property type="nucleotide sequence ID" value="NC_016070.1"/>
</dbReference>